<dbReference type="Proteomes" id="UP000663852">
    <property type="component" value="Unassembled WGS sequence"/>
</dbReference>
<name>A0A813Z3T7_ADIRI</name>
<evidence type="ECO:0000313" key="3">
    <source>
        <dbReference type="EMBL" id="CAF1651203.1"/>
    </source>
</evidence>
<proteinExistence type="predicted"/>
<protein>
    <submittedName>
        <fullName evidence="2">Uncharacterized protein</fullName>
    </submittedName>
</protein>
<gene>
    <name evidence="2" type="ORF">EDS130_LOCUS9425</name>
    <name evidence="3" type="ORF">XAT740_LOCUS55009</name>
</gene>
<dbReference type="Proteomes" id="UP000663828">
    <property type="component" value="Unassembled WGS sequence"/>
</dbReference>
<reference evidence="2" key="1">
    <citation type="submission" date="2021-02" db="EMBL/GenBank/DDBJ databases">
        <authorList>
            <person name="Nowell W R."/>
        </authorList>
    </citation>
    <scope>NUCLEOTIDE SEQUENCE</scope>
</reference>
<evidence type="ECO:0000313" key="2">
    <source>
        <dbReference type="EMBL" id="CAF0893875.1"/>
    </source>
</evidence>
<dbReference type="EMBL" id="CAJNOR010010112">
    <property type="protein sequence ID" value="CAF1651203.1"/>
    <property type="molecule type" value="Genomic_DNA"/>
</dbReference>
<feature type="compositionally biased region" description="Acidic residues" evidence="1">
    <location>
        <begin position="48"/>
        <end position="65"/>
    </location>
</feature>
<evidence type="ECO:0000313" key="5">
    <source>
        <dbReference type="Proteomes" id="UP000663852"/>
    </source>
</evidence>
<evidence type="ECO:0000313" key="4">
    <source>
        <dbReference type="Proteomes" id="UP000663828"/>
    </source>
</evidence>
<keyword evidence="4" id="KW-1185">Reference proteome</keyword>
<dbReference type="AlphaFoldDB" id="A0A813Z3T7"/>
<sequence>MNTTVNISSLSSINIFPSIILRPQDNLPLTEQVIYDLRNNMRKASEVNDFDDGDYSEDDDVDFEEENHQPLSLLPSSSSLPTISTTLRTTMFNSQITKTRTTTATTLVKITTNHRVAVMESKSSDNKLTTPSSATCHCPLFIYFLFSFSFLYRFD</sequence>
<comment type="caution">
    <text evidence="2">The sequence shown here is derived from an EMBL/GenBank/DDBJ whole genome shotgun (WGS) entry which is preliminary data.</text>
</comment>
<dbReference type="OrthoDB" id="10064041at2759"/>
<evidence type="ECO:0000256" key="1">
    <source>
        <dbReference type="SAM" id="MobiDB-lite"/>
    </source>
</evidence>
<feature type="region of interest" description="Disordered" evidence="1">
    <location>
        <begin position="47"/>
        <end position="68"/>
    </location>
</feature>
<dbReference type="EMBL" id="CAJNOJ010000031">
    <property type="protein sequence ID" value="CAF0893875.1"/>
    <property type="molecule type" value="Genomic_DNA"/>
</dbReference>
<accession>A0A813Z3T7</accession>
<organism evidence="2 5">
    <name type="scientific">Adineta ricciae</name>
    <name type="common">Rotifer</name>
    <dbReference type="NCBI Taxonomy" id="249248"/>
    <lineage>
        <taxon>Eukaryota</taxon>
        <taxon>Metazoa</taxon>
        <taxon>Spiralia</taxon>
        <taxon>Gnathifera</taxon>
        <taxon>Rotifera</taxon>
        <taxon>Eurotatoria</taxon>
        <taxon>Bdelloidea</taxon>
        <taxon>Adinetida</taxon>
        <taxon>Adinetidae</taxon>
        <taxon>Adineta</taxon>
    </lineage>
</organism>